<dbReference type="Gene3D" id="1.10.3720.10">
    <property type="entry name" value="MetI-like"/>
    <property type="match status" value="1"/>
</dbReference>
<evidence type="ECO:0000256" key="7">
    <source>
        <dbReference type="RuleBase" id="RU363032"/>
    </source>
</evidence>
<proteinExistence type="inferred from homology"/>
<feature type="transmembrane region" description="Helical" evidence="7">
    <location>
        <begin position="34"/>
        <end position="56"/>
    </location>
</feature>
<evidence type="ECO:0000256" key="2">
    <source>
        <dbReference type="ARBA" id="ARBA00022448"/>
    </source>
</evidence>
<sequence>MTDTALHTVATLAASETLESPARRAWRRLVKRKGAMLGLVVIAIFILLALFAPLIVPYDPVATSWSLVRKAPSAQHWFGTDELGRDVLARVVFGARASLLAGVISVGIALLIGVPLGLLAGYRGGFIDALISRITDAMLACPFLILAIALAAFLGPSLGNAMIAIGVSATPIFIRLTRGQVLSVKVEDYVEAARAMGNPRWRIALVHILPNILPALLVQATLSIAAAIIAEAALSFLGLGQQPPAPSWGSMLNAAQRFLTSAPWMAIWPGFAIFLVVLSFNLVGDGLRDALDPKAR</sequence>
<dbReference type="PANTHER" id="PTHR43386">
    <property type="entry name" value="OLIGOPEPTIDE TRANSPORT SYSTEM PERMEASE PROTEIN APPC"/>
    <property type="match status" value="1"/>
</dbReference>
<name>A0A109JZA6_9BRAD</name>
<feature type="transmembrane region" description="Helical" evidence="7">
    <location>
        <begin position="266"/>
        <end position="284"/>
    </location>
</feature>
<evidence type="ECO:0000259" key="8">
    <source>
        <dbReference type="PROSITE" id="PS50928"/>
    </source>
</evidence>
<dbReference type="PANTHER" id="PTHR43386:SF25">
    <property type="entry name" value="PEPTIDE ABC TRANSPORTER PERMEASE PROTEIN"/>
    <property type="match status" value="1"/>
</dbReference>
<dbReference type="EMBL" id="LNCU01000040">
    <property type="protein sequence ID" value="KWV57765.1"/>
    <property type="molecule type" value="Genomic_DNA"/>
</dbReference>
<keyword evidence="6 7" id="KW-0472">Membrane</keyword>
<keyword evidence="2 7" id="KW-0813">Transport</keyword>
<dbReference type="AlphaFoldDB" id="A0A109JZA6"/>
<comment type="caution">
    <text evidence="9">The sequence shown here is derived from an EMBL/GenBank/DDBJ whole genome shotgun (WGS) entry which is preliminary data.</text>
</comment>
<dbReference type="GO" id="GO:0055085">
    <property type="term" value="P:transmembrane transport"/>
    <property type="evidence" value="ECO:0007669"/>
    <property type="project" value="InterPro"/>
</dbReference>
<keyword evidence="4 7" id="KW-0812">Transmembrane</keyword>
<keyword evidence="3" id="KW-1003">Cell membrane</keyword>
<protein>
    <submittedName>
        <fullName evidence="9">Diguanylate cyclase</fullName>
    </submittedName>
</protein>
<keyword evidence="5 7" id="KW-1133">Transmembrane helix</keyword>
<dbReference type="Proteomes" id="UP000057737">
    <property type="component" value="Unassembled WGS sequence"/>
</dbReference>
<evidence type="ECO:0000256" key="3">
    <source>
        <dbReference type="ARBA" id="ARBA00022475"/>
    </source>
</evidence>
<feature type="transmembrane region" description="Helical" evidence="7">
    <location>
        <begin position="99"/>
        <end position="122"/>
    </location>
</feature>
<evidence type="ECO:0000313" key="9">
    <source>
        <dbReference type="EMBL" id="KWV57765.1"/>
    </source>
</evidence>
<reference evidence="9 10" key="1">
    <citation type="submission" date="2015-11" db="EMBL/GenBank/DDBJ databases">
        <title>Draft Genome Sequence of the Strain BR 10303 (Bradyrhizobium sp.) isolated from nodules of Centrolobium paraense.</title>
        <authorList>
            <person name="Zelli J.E."/>
            <person name="Simoes-Araujo J.L."/>
            <person name="Barauna A.C."/>
            <person name="Silva K."/>
        </authorList>
    </citation>
    <scope>NUCLEOTIDE SEQUENCE [LARGE SCALE GENOMIC DNA]</scope>
    <source>
        <strain evidence="9 10">BR 10303</strain>
    </source>
</reference>
<dbReference type="InterPro" id="IPR035906">
    <property type="entry name" value="MetI-like_sf"/>
</dbReference>
<evidence type="ECO:0000256" key="4">
    <source>
        <dbReference type="ARBA" id="ARBA00022692"/>
    </source>
</evidence>
<keyword evidence="10" id="KW-1185">Reference proteome</keyword>
<feature type="domain" description="ABC transmembrane type-1" evidence="8">
    <location>
        <begin position="95"/>
        <end position="284"/>
    </location>
</feature>
<evidence type="ECO:0000313" key="10">
    <source>
        <dbReference type="Proteomes" id="UP000057737"/>
    </source>
</evidence>
<dbReference type="PROSITE" id="PS50928">
    <property type="entry name" value="ABC_TM1"/>
    <property type="match status" value="1"/>
</dbReference>
<dbReference type="Pfam" id="PF12911">
    <property type="entry name" value="OppC_N"/>
    <property type="match status" value="1"/>
</dbReference>
<evidence type="ECO:0000256" key="1">
    <source>
        <dbReference type="ARBA" id="ARBA00004651"/>
    </source>
</evidence>
<dbReference type="InterPro" id="IPR050366">
    <property type="entry name" value="BP-dependent_transpt_permease"/>
</dbReference>
<accession>A0A109JZA6</accession>
<comment type="subcellular location">
    <subcellularLocation>
        <location evidence="1 7">Cell membrane</location>
        <topology evidence="1 7">Multi-pass membrane protein</topology>
    </subcellularLocation>
</comment>
<dbReference type="GO" id="GO:0005886">
    <property type="term" value="C:plasma membrane"/>
    <property type="evidence" value="ECO:0007669"/>
    <property type="project" value="UniProtKB-SubCell"/>
</dbReference>
<dbReference type="InterPro" id="IPR000515">
    <property type="entry name" value="MetI-like"/>
</dbReference>
<gene>
    <name evidence="9" type="ORF">AS156_36750</name>
</gene>
<dbReference type="SUPFAM" id="SSF161098">
    <property type="entry name" value="MetI-like"/>
    <property type="match status" value="1"/>
</dbReference>
<dbReference type="InterPro" id="IPR025966">
    <property type="entry name" value="OppC_N"/>
</dbReference>
<dbReference type="RefSeq" id="WP_066504231.1">
    <property type="nucleotide sequence ID" value="NZ_LNCU01000040.1"/>
</dbReference>
<comment type="similarity">
    <text evidence="7">Belongs to the binding-protein-dependent transport system permease family.</text>
</comment>
<evidence type="ECO:0000256" key="5">
    <source>
        <dbReference type="ARBA" id="ARBA00022989"/>
    </source>
</evidence>
<dbReference type="CDD" id="cd06261">
    <property type="entry name" value="TM_PBP2"/>
    <property type="match status" value="1"/>
</dbReference>
<dbReference type="Pfam" id="PF00528">
    <property type="entry name" value="BPD_transp_1"/>
    <property type="match status" value="1"/>
</dbReference>
<organism evidence="9 10">
    <name type="scientific">Bradyrhizobium macuxiense</name>
    <dbReference type="NCBI Taxonomy" id="1755647"/>
    <lineage>
        <taxon>Bacteria</taxon>
        <taxon>Pseudomonadati</taxon>
        <taxon>Pseudomonadota</taxon>
        <taxon>Alphaproteobacteria</taxon>
        <taxon>Hyphomicrobiales</taxon>
        <taxon>Nitrobacteraceae</taxon>
        <taxon>Bradyrhizobium</taxon>
    </lineage>
</organism>
<feature type="transmembrane region" description="Helical" evidence="7">
    <location>
        <begin position="204"/>
        <end position="230"/>
    </location>
</feature>
<dbReference type="OrthoDB" id="9812701at2"/>
<feature type="transmembrane region" description="Helical" evidence="7">
    <location>
        <begin position="134"/>
        <end position="154"/>
    </location>
</feature>
<evidence type="ECO:0000256" key="6">
    <source>
        <dbReference type="ARBA" id="ARBA00023136"/>
    </source>
</evidence>